<dbReference type="CDD" id="cd03392">
    <property type="entry name" value="PAP2_like_2"/>
    <property type="match status" value="1"/>
</dbReference>
<dbReference type="OrthoDB" id="9780918at2"/>
<keyword evidence="1" id="KW-0812">Transmembrane</keyword>
<organism evidence="3 4">
    <name type="scientific">Massilia eurypsychrophila</name>
    <dbReference type="NCBI Taxonomy" id="1485217"/>
    <lineage>
        <taxon>Bacteria</taxon>
        <taxon>Pseudomonadati</taxon>
        <taxon>Pseudomonadota</taxon>
        <taxon>Betaproteobacteria</taxon>
        <taxon>Burkholderiales</taxon>
        <taxon>Oxalobacteraceae</taxon>
        <taxon>Telluria group</taxon>
        <taxon>Massilia</taxon>
    </lineage>
</organism>
<dbReference type="Proteomes" id="UP000230390">
    <property type="component" value="Unassembled WGS sequence"/>
</dbReference>
<evidence type="ECO:0000259" key="2">
    <source>
        <dbReference type="SMART" id="SM00014"/>
    </source>
</evidence>
<dbReference type="SMART" id="SM00014">
    <property type="entry name" value="acidPPc"/>
    <property type="match status" value="1"/>
</dbReference>
<dbReference type="InterPro" id="IPR000326">
    <property type="entry name" value="PAP2/HPO"/>
</dbReference>
<accession>A0A2G8TEB4</accession>
<keyword evidence="4" id="KW-1185">Reference proteome</keyword>
<dbReference type="PANTHER" id="PTHR14969">
    <property type="entry name" value="SPHINGOSINE-1-PHOSPHATE PHOSPHOHYDROLASE"/>
    <property type="match status" value="1"/>
</dbReference>
<comment type="caution">
    <text evidence="3">The sequence shown here is derived from an EMBL/GenBank/DDBJ whole genome shotgun (WGS) entry which is preliminary data.</text>
</comment>
<dbReference type="RefSeq" id="WP_099790195.1">
    <property type="nucleotide sequence ID" value="NZ_JBHLYV010000012.1"/>
</dbReference>
<dbReference type="Gene3D" id="1.20.144.10">
    <property type="entry name" value="Phosphatidic acid phosphatase type 2/haloperoxidase"/>
    <property type="match status" value="2"/>
</dbReference>
<evidence type="ECO:0000313" key="3">
    <source>
        <dbReference type="EMBL" id="PIL43978.1"/>
    </source>
</evidence>
<keyword evidence="1" id="KW-0472">Membrane</keyword>
<dbReference type="Pfam" id="PF01569">
    <property type="entry name" value="PAP2"/>
    <property type="match status" value="1"/>
</dbReference>
<proteinExistence type="predicted"/>
<feature type="transmembrane region" description="Helical" evidence="1">
    <location>
        <begin position="83"/>
        <end position="102"/>
    </location>
</feature>
<keyword evidence="1" id="KW-1133">Transmembrane helix</keyword>
<evidence type="ECO:0000256" key="1">
    <source>
        <dbReference type="SAM" id="Phobius"/>
    </source>
</evidence>
<dbReference type="EMBL" id="PDOC01000010">
    <property type="protein sequence ID" value="PIL43978.1"/>
    <property type="molecule type" value="Genomic_DNA"/>
</dbReference>
<feature type="transmembrane region" description="Helical" evidence="1">
    <location>
        <begin position="150"/>
        <end position="169"/>
    </location>
</feature>
<reference evidence="3 4" key="1">
    <citation type="submission" date="2017-10" db="EMBL/GenBank/DDBJ databases">
        <title>Massilia psychrophilum sp. nov., a novel purple-pigmented bacterium isolated from Tianshan glacier, Xinjiang Municipality, China.</title>
        <authorList>
            <person name="Wang H."/>
        </authorList>
    </citation>
    <scope>NUCLEOTIDE SEQUENCE [LARGE SCALE GENOMIC DNA]</scope>
    <source>
        <strain evidence="3 4">JCM 30074</strain>
    </source>
</reference>
<gene>
    <name evidence="3" type="ORF">CR105_16710</name>
</gene>
<protein>
    <recommendedName>
        <fullName evidence="2">Phosphatidic acid phosphatase type 2/haloperoxidase domain-containing protein</fullName>
    </recommendedName>
</protein>
<feature type="transmembrane region" description="Helical" evidence="1">
    <location>
        <begin position="207"/>
        <end position="228"/>
    </location>
</feature>
<feature type="domain" description="Phosphatidic acid phosphatase type 2/haloperoxidase" evidence="2">
    <location>
        <begin position="107"/>
        <end position="222"/>
    </location>
</feature>
<dbReference type="PANTHER" id="PTHR14969:SF13">
    <property type="entry name" value="AT30094P"/>
    <property type="match status" value="1"/>
</dbReference>
<dbReference type="SUPFAM" id="SSF48317">
    <property type="entry name" value="Acid phosphatase/Vanadium-dependent haloperoxidase"/>
    <property type="match status" value="1"/>
</dbReference>
<feature type="transmembrane region" description="Helical" evidence="1">
    <location>
        <begin position="109"/>
        <end position="130"/>
    </location>
</feature>
<feature type="transmembrane region" description="Helical" evidence="1">
    <location>
        <begin position="181"/>
        <end position="201"/>
    </location>
</feature>
<dbReference type="AlphaFoldDB" id="A0A2G8TEB4"/>
<dbReference type="InterPro" id="IPR036938">
    <property type="entry name" value="PAP2/HPO_sf"/>
</dbReference>
<feature type="transmembrane region" description="Helical" evidence="1">
    <location>
        <begin position="21"/>
        <end position="41"/>
    </location>
</feature>
<sequence>MLAILFPRLRRFVAARLSPEEATGLHMTIGLALMVAAAWVFGGIAEEVVDGDDITVLDAWLANFLHRHATEPVTSVMLFITHWHSMVGSAIMALLLAVFFYVRKLHYWLLAELFVVPGGMLLNVLLKYVFQRERPSFDEPLLTLTTYSFPSGHTANAALLYGLIGCWLWMRFRRARARAAIVAAACTMVALVAFSRMYLGVHYLSDVLAASAEGVAWLAVCVTGVSTLRRRRAMQAARPSTIKGSPN</sequence>
<name>A0A2G8TEB4_9BURK</name>
<evidence type="ECO:0000313" key="4">
    <source>
        <dbReference type="Proteomes" id="UP000230390"/>
    </source>
</evidence>